<evidence type="ECO:0000259" key="8">
    <source>
        <dbReference type="PROSITE" id="PS50850"/>
    </source>
</evidence>
<evidence type="ECO:0000256" key="4">
    <source>
        <dbReference type="ARBA" id="ARBA00022989"/>
    </source>
</evidence>
<accession>A0AAN7YJL6</accession>
<name>A0AAN7YJL6_9EURO</name>
<protein>
    <recommendedName>
        <fullName evidence="8">Major facilitator superfamily (MFS) profile domain-containing protein</fullName>
    </recommendedName>
</protein>
<dbReference type="PROSITE" id="PS50850">
    <property type="entry name" value="MFS"/>
    <property type="match status" value="1"/>
</dbReference>
<feature type="transmembrane region" description="Helical" evidence="7">
    <location>
        <begin position="139"/>
        <end position="159"/>
    </location>
</feature>
<dbReference type="GO" id="GO:0016020">
    <property type="term" value="C:membrane"/>
    <property type="evidence" value="ECO:0007669"/>
    <property type="project" value="UniProtKB-SubCell"/>
</dbReference>
<dbReference type="InterPro" id="IPR036259">
    <property type="entry name" value="MFS_trans_sf"/>
</dbReference>
<feature type="transmembrane region" description="Helical" evidence="7">
    <location>
        <begin position="458"/>
        <end position="480"/>
    </location>
</feature>
<dbReference type="Gene3D" id="1.20.1250.20">
    <property type="entry name" value="MFS general substrate transporter like domains"/>
    <property type="match status" value="1"/>
</dbReference>
<dbReference type="Pfam" id="PF07690">
    <property type="entry name" value="MFS_1"/>
    <property type="match status" value="1"/>
</dbReference>
<dbReference type="AlphaFoldDB" id="A0AAN7YJL6"/>
<feature type="compositionally biased region" description="Low complexity" evidence="6">
    <location>
        <begin position="25"/>
        <end position="40"/>
    </location>
</feature>
<dbReference type="InterPro" id="IPR001958">
    <property type="entry name" value="Tet-R_TetA/multi-R_MdtG-like"/>
</dbReference>
<keyword evidence="2" id="KW-0813">Transport</keyword>
<sequence>MPDEHSLYHKSHRLATDVSRRESLDSLLSSGSGPITSGSSDDVEHPKGDRPTIPAARRTSFLEEDEEQPVSSVSANSAANKIKDVPVTWTSLPKKGQLAVLTIARLSEPLSERSLAAYMFFQLKWFDPSVPDSTITSQGGLLTAAFAAAQFFTAVWWGRAADTPWIGRKKVLLVGLTGTAIASIGVGFSKSFYQAIFFRALAGALNGNIGVMRTMLSEIVQEKRFQSRAFLLLPMCFNIGVVIGPILGGFLADPISAFPNVFGPGSLLGGKNGVSWMVAFPYALPNLFSGIFIFVSAMCVVFGLDETHEALRDKPDYGRKVGRLVTDLICRRRDRTGYSQVATDETEMQPTPTTPTVPASSGETVFPRSVPDIERQPMVSPTMNPPKTGHNTNTSPFRQILTKNVLLTLAQHHLLAFHVSSFNALIFLLLPAPRANNEGFHFPSLRFTGGLGLSQEKVGLAMAILGVIGLPLQILLYPTLNTRLGTLPSYRLFLPFSVLAYTTLPFLVLVPNQPAWLVWILLSLVLAAQVLSRTFALTGTVILVNNSSPSRTSLGTIHGVAQSASSAARMLGPTIGGWLLGVGLKGNLVGGIWWGLAVVALANWGLLFLIYEGDGKGGKA</sequence>
<keyword evidence="10" id="KW-1185">Reference proteome</keyword>
<keyword evidence="3 7" id="KW-0812">Transmembrane</keyword>
<comment type="caution">
    <text evidence="9">The sequence shown here is derived from an EMBL/GenBank/DDBJ whole genome shotgun (WGS) entry which is preliminary data.</text>
</comment>
<feature type="transmembrane region" description="Helical" evidence="7">
    <location>
        <begin position="171"/>
        <end position="189"/>
    </location>
</feature>
<dbReference type="PANTHER" id="PTHR23504">
    <property type="entry name" value="MAJOR FACILITATOR SUPERFAMILY DOMAIN-CONTAINING PROTEIN 10"/>
    <property type="match status" value="1"/>
</dbReference>
<feature type="transmembrane region" description="Helical" evidence="7">
    <location>
        <begin position="282"/>
        <end position="304"/>
    </location>
</feature>
<keyword evidence="5 7" id="KW-0472">Membrane</keyword>
<evidence type="ECO:0000256" key="2">
    <source>
        <dbReference type="ARBA" id="ARBA00022448"/>
    </source>
</evidence>
<dbReference type="PRINTS" id="PR01035">
    <property type="entry name" value="TCRTETA"/>
</dbReference>
<proteinExistence type="predicted"/>
<feature type="region of interest" description="Disordered" evidence="6">
    <location>
        <begin position="20"/>
        <end position="54"/>
    </location>
</feature>
<dbReference type="SUPFAM" id="SSF103473">
    <property type="entry name" value="MFS general substrate transporter"/>
    <property type="match status" value="1"/>
</dbReference>
<evidence type="ECO:0000256" key="5">
    <source>
        <dbReference type="ARBA" id="ARBA00023136"/>
    </source>
</evidence>
<feature type="transmembrane region" description="Helical" evidence="7">
    <location>
        <begin position="492"/>
        <end position="510"/>
    </location>
</feature>
<feature type="transmembrane region" description="Helical" evidence="7">
    <location>
        <begin position="592"/>
        <end position="611"/>
    </location>
</feature>
<feature type="transmembrane region" description="Helical" evidence="7">
    <location>
        <begin position="228"/>
        <end position="252"/>
    </location>
</feature>
<organism evidence="9 10">
    <name type="scientific">Lithohypha guttulata</name>
    <dbReference type="NCBI Taxonomy" id="1690604"/>
    <lineage>
        <taxon>Eukaryota</taxon>
        <taxon>Fungi</taxon>
        <taxon>Dikarya</taxon>
        <taxon>Ascomycota</taxon>
        <taxon>Pezizomycotina</taxon>
        <taxon>Eurotiomycetes</taxon>
        <taxon>Chaetothyriomycetidae</taxon>
        <taxon>Chaetothyriales</taxon>
        <taxon>Trichomeriaceae</taxon>
        <taxon>Lithohypha</taxon>
    </lineage>
</organism>
<gene>
    <name evidence="9" type="ORF">LTR05_000716</name>
</gene>
<dbReference type="EMBL" id="JAVRRJ010000001">
    <property type="protein sequence ID" value="KAK5090543.1"/>
    <property type="molecule type" value="Genomic_DNA"/>
</dbReference>
<evidence type="ECO:0000256" key="1">
    <source>
        <dbReference type="ARBA" id="ARBA00004141"/>
    </source>
</evidence>
<evidence type="ECO:0000256" key="6">
    <source>
        <dbReference type="SAM" id="MobiDB-lite"/>
    </source>
</evidence>
<dbReference type="Proteomes" id="UP001309876">
    <property type="component" value="Unassembled WGS sequence"/>
</dbReference>
<feature type="region of interest" description="Disordered" evidence="6">
    <location>
        <begin position="375"/>
        <end position="394"/>
    </location>
</feature>
<evidence type="ECO:0000313" key="10">
    <source>
        <dbReference type="Proteomes" id="UP001309876"/>
    </source>
</evidence>
<feature type="transmembrane region" description="Helical" evidence="7">
    <location>
        <begin position="195"/>
        <end position="216"/>
    </location>
</feature>
<reference evidence="9 10" key="1">
    <citation type="submission" date="2023-08" db="EMBL/GenBank/DDBJ databases">
        <title>Black Yeasts Isolated from many extreme environments.</title>
        <authorList>
            <person name="Coleine C."/>
            <person name="Stajich J.E."/>
            <person name="Selbmann L."/>
        </authorList>
    </citation>
    <scope>NUCLEOTIDE SEQUENCE [LARGE SCALE GENOMIC DNA]</scope>
    <source>
        <strain evidence="9 10">CCFEE 5910</strain>
    </source>
</reference>
<evidence type="ECO:0000256" key="3">
    <source>
        <dbReference type="ARBA" id="ARBA00022692"/>
    </source>
</evidence>
<evidence type="ECO:0000256" key="7">
    <source>
        <dbReference type="SAM" id="Phobius"/>
    </source>
</evidence>
<dbReference type="InterPro" id="IPR011701">
    <property type="entry name" value="MFS"/>
</dbReference>
<keyword evidence="4 7" id="KW-1133">Transmembrane helix</keyword>
<dbReference type="InterPro" id="IPR020846">
    <property type="entry name" value="MFS_dom"/>
</dbReference>
<dbReference type="GO" id="GO:0022857">
    <property type="term" value="F:transmembrane transporter activity"/>
    <property type="evidence" value="ECO:0007669"/>
    <property type="project" value="InterPro"/>
</dbReference>
<feature type="region of interest" description="Disordered" evidence="6">
    <location>
        <begin position="342"/>
        <end position="364"/>
    </location>
</feature>
<evidence type="ECO:0000313" key="9">
    <source>
        <dbReference type="EMBL" id="KAK5090543.1"/>
    </source>
</evidence>
<feature type="transmembrane region" description="Helical" evidence="7">
    <location>
        <begin position="516"/>
        <end position="544"/>
    </location>
</feature>
<dbReference type="PANTHER" id="PTHR23504:SF6">
    <property type="entry name" value="MULTIDRUG TRANSPORTER, PUTATIVE (AFU_ORTHOLOGUE AFUA_4G08740)-RELATED"/>
    <property type="match status" value="1"/>
</dbReference>
<comment type="subcellular location">
    <subcellularLocation>
        <location evidence="1">Membrane</location>
        <topology evidence="1">Multi-pass membrane protein</topology>
    </subcellularLocation>
</comment>
<feature type="domain" description="Major facilitator superfamily (MFS) profile" evidence="8">
    <location>
        <begin position="97"/>
        <end position="615"/>
    </location>
</feature>